<evidence type="ECO:0000313" key="1">
    <source>
        <dbReference type="EMBL" id="MCI1190175.1"/>
    </source>
</evidence>
<organism evidence="1 2">
    <name type="scientific">Hymenobacter cyanobacteriorum</name>
    <dbReference type="NCBI Taxonomy" id="2926463"/>
    <lineage>
        <taxon>Bacteria</taxon>
        <taxon>Pseudomonadati</taxon>
        <taxon>Bacteroidota</taxon>
        <taxon>Cytophagia</taxon>
        <taxon>Cytophagales</taxon>
        <taxon>Hymenobacteraceae</taxon>
        <taxon>Hymenobacter</taxon>
    </lineage>
</organism>
<gene>
    <name evidence="1" type="ORF">MON38_22340</name>
</gene>
<name>A0A9X1VN61_9BACT</name>
<proteinExistence type="predicted"/>
<evidence type="ECO:0000313" key="2">
    <source>
        <dbReference type="Proteomes" id="UP001139193"/>
    </source>
</evidence>
<keyword evidence="2" id="KW-1185">Reference proteome</keyword>
<reference evidence="1" key="1">
    <citation type="submission" date="2022-03" db="EMBL/GenBank/DDBJ databases">
        <title>Bacterial whole genome sequence for Hymenobacter sp. DH14.</title>
        <authorList>
            <person name="Le V."/>
        </authorList>
    </citation>
    <scope>NUCLEOTIDE SEQUENCE</scope>
    <source>
        <strain evidence="1">DH14</strain>
    </source>
</reference>
<comment type="caution">
    <text evidence="1">The sequence shown here is derived from an EMBL/GenBank/DDBJ whole genome shotgun (WGS) entry which is preliminary data.</text>
</comment>
<accession>A0A9X1VN61</accession>
<dbReference type="EMBL" id="JALBGC010000008">
    <property type="protein sequence ID" value="MCI1190175.1"/>
    <property type="molecule type" value="Genomic_DNA"/>
</dbReference>
<dbReference type="RefSeq" id="WP_241938384.1">
    <property type="nucleotide sequence ID" value="NZ_JALBGC010000008.1"/>
</dbReference>
<sequence>MLPLATVNQRLAQYALDSAVELPILHFNYHSIRTDALSSGLIQSANNRLYDVDGRNPYQLNTAFGVAASTTDLPSAQASFIVRPALFFTNTGRTVATVQADFADG</sequence>
<dbReference type="Proteomes" id="UP001139193">
    <property type="component" value="Unassembled WGS sequence"/>
</dbReference>
<dbReference type="AlphaFoldDB" id="A0A9X1VN61"/>
<protein>
    <submittedName>
        <fullName evidence="1">Uncharacterized protein</fullName>
    </submittedName>
</protein>